<organism evidence="2 3">
    <name type="scientific">Salinarimonas soli</name>
    <dbReference type="NCBI Taxonomy" id="1638099"/>
    <lineage>
        <taxon>Bacteria</taxon>
        <taxon>Pseudomonadati</taxon>
        <taxon>Pseudomonadota</taxon>
        <taxon>Alphaproteobacteria</taxon>
        <taxon>Hyphomicrobiales</taxon>
        <taxon>Salinarimonadaceae</taxon>
        <taxon>Salinarimonas</taxon>
    </lineage>
</organism>
<dbReference type="InterPro" id="IPR018744">
    <property type="entry name" value="DUF2293"/>
</dbReference>
<accession>A0A5B2VCQ8</accession>
<reference evidence="2 3" key="1">
    <citation type="submission" date="2019-09" db="EMBL/GenBank/DDBJ databases">
        <title>Salinarimonas rosea gen. nov., sp. nov., a new member of the a-2 subgroup of the Proteobacteria.</title>
        <authorList>
            <person name="Liu J."/>
        </authorList>
    </citation>
    <scope>NUCLEOTIDE SEQUENCE [LARGE SCALE GENOMIC DNA]</scope>
    <source>
        <strain evidence="2 3">BN140002</strain>
    </source>
</reference>
<dbReference type="OrthoDB" id="1159372at2"/>
<reference evidence="2 3" key="2">
    <citation type="submission" date="2019-09" db="EMBL/GenBank/DDBJ databases">
        <authorList>
            <person name="Jin C."/>
        </authorList>
    </citation>
    <scope>NUCLEOTIDE SEQUENCE [LARGE SCALE GENOMIC DNA]</scope>
    <source>
        <strain evidence="2 3">BN140002</strain>
    </source>
</reference>
<name>A0A5B2VCQ8_9HYPH</name>
<comment type="caution">
    <text evidence="2">The sequence shown here is derived from an EMBL/GenBank/DDBJ whole genome shotgun (WGS) entry which is preliminary data.</text>
</comment>
<dbReference type="RefSeq" id="WP_149818038.1">
    <property type="nucleotide sequence ID" value="NZ_VUOA01000022.1"/>
</dbReference>
<protein>
    <submittedName>
        <fullName evidence="2">DUF2293 domain-containing protein</fullName>
    </submittedName>
</protein>
<dbReference type="Pfam" id="PF10056">
    <property type="entry name" value="DUF2293"/>
    <property type="match status" value="1"/>
</dbReference>
<dbReference type="AlphaFoldDB" id="A0A5B2VCQ8"/>
<evidence type="ECO:0000313" key="3">
    <source>
        <dbReference type="Proteomes" id="UP000323142"/>
    </source>
</evidence>
<keyword evidence="3" id="KW-1185">Reference proteome</keyword>
<evidence type="ECO:0000259" key="1">
    <source>
        <dbReference type="Pfam" id="PF10056"/>
    </source>
</evidence>
<gene>
    <name evidence="2" type="ORF">F0L46_12675</name>
</gene>
<evidence type="ECO:0000313" key="2">
    <source>
        <dbReference type="EMBL" id="KAA2236841.1"/>
    </source>
</evidence>
<sequence length="104" mass="11537">MSRRAVIEAHVRLIAPRIPRHELGAVADHALDSRGLRGAAPDRAAWLSLVAYIRHVMTEYDELLAEGYDADSARFFVRDAIDGILEGWGATRRLPEQGDAEDEA</sequence>
<dbReference type="Proteomes" id="UP000323142">
    <property type="component" value="Unassembled WGS sequence"/>
</dbReference>
<proteinExistence type="predicted"/>
<feature type="domain" description="DUF2293" evidence="1">
    <location>
        <begin position="13"/>
        <end position="89"/>
    </location>
</feature>
<dbReference type="EMBL" id="VUOA01000022">
    <property type="protein sequence ID" value="KAA2236841.1"/>
    <property type="molecule type" value="Genomic_DNA"/>
</dbReference>